<comment type="subcellular location">
    <subcellularLocation>
        <location evidence="2">Cytoplasm</location>
        <location evidence="2">Cell cortex</location>
    </subcellularLocation>
    <subcellularLocation>
        <location evidence="1">Cytoplasm</location>
        <location evidence="1">Cytoskeleton</location>
        <location evidence="1">Microtubule organizing center</location>
        <location evidence="1">Centrosome</location>
        <location evidence="1">Centriole</location>
    </subcellularLocation>
</comment>
<feature type="coiled-coil region" evidence="12">
    <location>
        <begin position="687"/>
        <end position="963"/>
    </location>
</feature>
<feature type="domain" description="CAP-Gly" evidence="14">
    <location>
        <begin position="43"/>
        <end position="85"/>
    </location>
</feature>
<dbReference type="PANTHER" id="PTHR18916:SF6">
    <property type="entry name" value="DYNACTIN SUBUNIT 1"/>
    <property type="match status" value="1"/>
</dbReference>
<evidence type="ECO:0000256" key="2">
    <source>
        <dbReference type="ARBA" id="ARBA00004544"/>
    </source>
</evidence>
<feature type="compositionally biased region" description="Polar residues" evidence="13">
    <location>
        <begin position="618"/>
        <end position="629"/>
    </location>
</feature>
<keyword evidence="4" id="KW-0963">Cytoplasm</keyword>
<evidence type="ECO:0000256" key="11">
    <source>
        <dbReference type="ARBA" id="ARBA00023306"/>
    </source>
</evidence>
<dbReference type="OrthoDB" id="2130750at2759"/>
<dbReference type="Pfam" id="PF12455">
    <property type="entry name" value="Dynactin"/>
    <property type="match status" value="1"/>
</dbReference>
<evidence type="ECO:0000256" key="13">
    <source>
        <dbReference type="SAM" id="MobiDB-lite"/>
    </source>
</evidence>
<keyword evidence="9 12" id="KW-0175">Coiled coil</keyword>
<evidence type="ECO:0000313" key="16">
    <source>
        <dbReference type="Proteomes" id="UP000708208"/>
    </source>
</evidence>
<keyword evidence="6" id="KW-0493">Microtubule</keyword>
<keyword evidence="11" id="KW-0131">Cell cycle</keyword>
<dbReference type="PROSITE" id="PS00845">
    <property type="entry name" value="CAP_GLY_1"/>
    <property type="match status" value="1"/>
</dbReference>
<evidence type="ECO:0000256" key="1">
    <source>
        <dbReference type="ARBA" id="ARBA00004114"/>
    </source>
</evidence>
<dbReference type="EMBL" id="CAJVCH010570571">
    <property type="protein sequence ID" value="CAG7835266.1"/>
    <property type="molecule type" value="Genomic_DNA"/>
</dbReference>
<feature type="compositionally biased region" description="Low complexity" evidence="13">
    <location>
        <begin position="102"/>
        <end position="116"/>
    </location>
</feature>
<feature type="region of interest" description="Disordered" evidence="13">
    <location>
        <begin position="374"/>
        <end position="401"/>
    </location>
</feature>
<keyword evidence="7" id="KW-0498">Mitosis</keyword>
<dbReference type="PANTHER" id="PTHR18916">
    <property type="entry name" value="DYNACTIN 1-RELATED MICROTUBULE-BINDING"/>
    <property type="match status" value="1"/>
</dbReference>
<evidence type="ECO:0000256" key="3">
    <source>
        <dbReference type="ARBA" id="ARBA00016574"/>
    </source>
</evidence>
<dbReference type="Proteomes" id="UP000708208">
    <property type="component" value="Unassembled WGS sequence"/>
</dbReference>
<evidence type="ECO:0000256" key="5">
    <source>
        <dbReference type="ARBA" id="ARBA00022618"/>
    </source>
</evidence>
<sequence>MLYQRSPVYRRTGDARMAEVHVEIGNRVEVTGKGVKGAVAFVGSTEFASGKWVGVILDDPKGKNNGTIQGKSYFDCAENHGMFIRPNQIILLDSDGNKKTPGKPGSPSSSGASSSPDVNKPKSRLRIRIQKFSTPSLSKSPLKPMSQAQRRNQLTRCLTQIPPRRNFPRKSWSQADLSSKESKSSFGGFPRSEFKITDSASNDLNVLTSLSSRDSNNAMKEVEEMGCQSSERDFKLDEAKNVLSENNDKLGKLSFKTKILKPSEFRVPDKPTRKGNQGLVPAAVSASLVELRTEQAREESTPSSKSPFRITTSTSSIFKTPLKSFLRRGPRNTSSPGASFPVTSATPNVFKIPVTPSPQPPKTKTNLYIKHHKTSRNSLGSKLPYGMAKAPSPVPSRIKGRNSFSSVDDKIAMLSPELKLDSNLTSSFMESPFQSTVAGFLHKTAPAKPPRNSLRKTSFNSPFSPSCQSLNLTSSITKEGKISNIGSEQETYQVQTVKTCDGNRKETKDDDINTNGESTEIASCESQEEVSSPGKYARRFAIASSRSVSRDVTGRGSRRSVVASPCAEGDETSPFRNKYLKRFMLTRHVTRNFVPNSELVGLPVAGARGEPINLGRKSLQSTPSGSRSNLAGGKGDLSKRSSFVETGFVEAIVPQYTPGTPSSVLNTPVSTPAMSSAEDRFSALQANEALRYEVKDLNEKLEALKAKRAADQEKLREADRLRIQVESLSEFKAKVLESQTSLQKDLQKAKQDARDAIEAKEQHADEMSDLSEAVEMATLDKEMAEEKAETLQLELEQSQEKIAELQTELNAFKDEVSGKINPETGEVTTKLVKQLQDDNSRLKEALVKLRDASAHEKHNHSKTQKEAESFKAELVELQRCKERFETRCMDLEAQITDLHEQNDAALGAEEMVEQLTEKNLNLEEKVAQLTEAVQDLEALQDINEQLQESSKELEMELRDDLQQSQAINKNILRDREAIVETLADREATILKFREVVQQLRDDNVLLRRTLDEESSKSIPGLAEALAFKEVFAETKAQTTAIDLEIRRLEAREAALHVQYLSSFMPEGFMKRGGDNDALLVLLLVPRLVCKVELLLVQVREKLIPSNLADGVPSGDAVASSPDVERYAFSSQLCFLLYSLLSELHRWVSALNSCTADNFLKIGVLLPELAVQEKAVDFYLELLRKSQLDENIPLEGLEKCIMSFQNFYAVHLFDEQVDPSTLIGDLCLASAAASDCIIVDVNRLIYMLRKSEKESNVAILLQDVKTIGESVRQLAKRTRRYLPDPPKQPPVSNKLQSQLLNDCVTLAKVVKILQEACKQAVRHSGSLSGTEGVSSNKLEEFLQASMEKCDSRAEGTGGIKEVVKEWLTASLMTMTDLAQVINEAPVMPKEKPPPPLMIRSQAVKAELDQTRNLKIQLEDKESSIKELRKALRTKQEELSEASIRKELAEKKLSNVTKDHEMSIEKLTRKLEDATSMLHRKEREFEATLEHFQTDIESLEMEKGELRDKLMSATKRTLLDGLVKSAATTPLQSPGHAPPANTQGQPVLASAPSGPASCGLIEYTRYLQRQNWKLKSEKTAKALKKLPPLKNSNKDTENLKSLDKEFWILKREWIAILGETVKLNYDTTLSKTRKEYYIGLNEIKKKQLMEKMAILKEKINLELAERKSDYVIKADFTSFSKDTSSKENKDSVKVAALKFPGWEKSQEPPKRIVLSEEQIQHLHHILTPFN</sequence>
<evidence type="ECO:0000313" key="15">
    <source>
        <dbReference type="EMBL" id="CAG7835266.1"/>
    </source>
</evidence>
<dbReference type="InterPro" id="IPR000938">
    <property type="entry name" value="CAP-Gly_domain"/>
</dbReference>
<keyword evidence="8" id="KW-0243">Dynein</keyword>
<gene>
    <name evidence="15" type="ORF">AFUS01_LOCUS44662</name>
</gene>
<evidence type="ECO:0000256" key="12">
    <source>
        <dbReference type="SAM" id="Coils"/>
    </source>
</evidence>
<evidence type="ECO:0000256" key="7">
    <source>
        <dbReference type="ARBA" id="ARBA00022776"/>
    </source>
</evidence>
<keyword evidence="16" id="KW-1185">Reference proteome</keyword>
<feature type="compositionally biased region" description="Low complexity" evidence="13">
    <location>
        <begin position="135"/>
        <end position="144"/>
    </location>
</feature>
<feature type="coiled-coil region" evidence="12">
    <location>
        <begin position="1399"/>
        <end position="1514"/>
    </location>
</feature>
<feature type="region of interest" description="Disordered" evidence="13">
    <location>
        <begin position="613"/>
        <end position="638"/>
    </location>
</feature>
<evidence type="ECO:0000259" key="14">
    <source>
        <dbReference type="PROSITE" id="PS50245"/>
    </source>
</evidence>
<organism evidence="15 16">
    <name type="scientific">Allacma fusca</name>
    <dbReference type="NCBI Taxonomy" id="39272"/>
    <lineage>
        <taxon>Eukaryota</taxon>
        <taxon>Metazoa</taxon>
        <taxon>Ecdysozoa</taxon>
        <taxon>Arthropoda</taxon>
        <taxon>Hexapoda</taxon>
        <taxon>Collembola</taxon>
        <taxon>Symphypleona</taxon>
        <taxon>Sminthuridae</taxon>
        <taxon>Allacma</taxon>
    </lineage>
</organism>
<evidence type="ECO:0000256" key="4">
    <source>
        <dbReference type="ARBA" id="ARBA00022490"/>
    </source>
</evidence>
<dbReference type="InterPro" id="IPR022157">
    <property type="entry name" value="Dynactin"/>
</dbReference>
<comment type="caution">
    <text evidence="15">The sequence shown here is derived from an EMBL/GenBank/DDBJ whole genome shotgun (WGS) entry which is preliminary data.</text>
</comment>
<evidence type="ECO:0000256" key="6">
    <source>
        <dbReference type="ARBA" id="ARBA00022701"/>
    </source>
</evidence>
<evidence type="ECO:0000256" key="9">
    <source>
        <dbReference type="ARBA" id="ARBA00023054"/>
    </source>
</evidence>
<reference evidence="15" key="1">
    <citation type="submission" date="2021-06" db="EMBL/GenBank/DDBJ databases">
        <authorList>
            <person name="Hodson N. C."/>
            <person name="Mongue J. A."/>
            <person name="Jaron S. K."/>
        </authorList>
    </citation>
    <scope>NUCLEOTIDE SEQUENCE</scope>
</reference>
<feature type="region of interest" description="Disordered" evidence="13">
    <location>
        <begin position="1526"/>
        <end position="1549"/>
    </location>
</feature>
<evidence type="ECO:0000256" key="8">
    <source>
        <dbReference type="ARBA" id="ARBA00023017"/>
    </source>
</evidence>
<dbReference type="GO" id="GO:0005737">
    <property type="term" value="C:cytoplasm"/>
    <property type="evidence" value="ECO:0007669"/>
    <property type="project" value="UniProtKB-SubCell"/>
</dbReference>
<name>A0A8J2M8X6_9HEXA</name>
<dbReference type="SMART" id="SM01052">
    <property type="entry name" value="CAP_GLY"/>
    <property type="match status" value="1"/>
</dbReference>
<accession>A0A8J2M8X6</accession>
<dbReference type="Pfam" id="PF01302">
    <property type="entry name" value="CAP_GLY"/>
    <property type="match status" value="1"/>
</dbReference>
<keyword evidence="10" id="KW-0206">Cytoskeleton</keyword>
<protein>
    <recommendedName>
        <fullName evidence="3">Dynactin subunit 1</fullName>
    </recommendedName>
</protein>
<feature type="region of interest" description="Disordered" evidence="13">
    <location>
        <begin position="93"/>
        <end position="184"/>
    </location>
</feature>
<proteinExistence type="predicted"/>
<evidence type="ECO:0000256" key="10">
    <source>
        <dbReference type="ARBA" id="ARBA00023212"/>
    </source>
</evidence>
<feature type="compositionally biased region" description="Polar residues" evidence="13">
    <location>
        <begin position="146"/>
        <end position="158"/>
    </location>
</feature>
<keyword evidence="5" id="KW-0132">Cell division</keyword>
<dbReference type="PROSITE" id="PS50245">
    <property type="entry name" value="CAP_GLY_2"/>
    <property type="match status" value="1"/>
</dbReference>